<feature type="binding site" evidence="2">
    <location>
        <position position="125"/>
    </location>
    <ligand>
        <name>Mn(2+)</name>
        <dbReference type="ChEBI" id="CHEBI:29035"/>
        <label>2</label>
    </ligand>
</feature>
<feature type="binding site" evidence="2">
    <location>
        <position position="187"/>
    </location>
    <ligand>
        <name>Mn(2+)</name>
        <dbReference type="ChEBI" id="CHEBI:29035"/>
        <label>2</label>
    </ligand>
</feature>
<keyword evidence="1 4" id="KW-0378">Hydrolase</keyword>
<dbReference type="RefSeq" id="WP_138257879.1">
    <property type="nucleotide sequence ID" value="NZ_VBUK01000003.1"/>
</dbReference>
<feature type="chain" id="PRO_5024271557" evidence="3">
    <location>
        <begin position="23"/>
        <end position="426"/>
    </location>
</feature>
<dbReference type="EMBL" id="VBUK01000003">
    <property type="protein sequence ID" value="TLF45294.1"/>
    <property type="molecule type" value="Genomic_DNA"/>
</dbReference>
<evidence type="ECO:0000256" key="1">
    <source>
        <dbReference type="ARBA" id="ARBA00022801"/>
    </source>
</evidence>
<feature type="binding site" evidence="2">
    <location>
        <position position="393"/>
    </location>
    <ligand>
        <name>Mn(2+)</name>
        <dbReference type="ChEBI" id="CHEBI:29035"/>
        <label>2</label>
    </ligand>
</feature>
<dbReference type="Pfam" id="PF01546">
    <property type="entry name" value="Peptidase_M20"/>
    <property type="match status" value="1"/>
</dbReference>
<name>A0A5R8M6V3_9FLAO</name>
<protein>
    <submittedName>
        <fullName evidence="4">Amidohydrolase</fullName>
    </submittedName>
</protein>
<keyword evidence="3" id="KW-0732">Signal</keyword>
<dbReference type="PANTHER" id="PTHR11014:SF63">
    <property type="entry name" value="METALLOPEPTIDASE, PUTATIVE (AFU_ORTHOLOGUE AFUA_6G09600)-RELATED"/>
    <property type="match status" value="1"/>
</dbReference>
<dbReference type="SUPFAM" id="SSF53187">
    <property type="entry name" value="Zn-dependent exopeptidases"/>
    <property type="match status" value="1"/>
</dbReference>
<dbReference type="PANTHER" id="PTHR11014">
    <property type="entry name" value="PEPTIDASE M20 FAMILY MEMBER"/>
    <property type="match status" value="1"/>
</dbReference>
<feature type="binding site" evidence="2">
    <location>
        <position position="127"/>
    </location>
    <ligand>
        <name>Mn(2+)</name>
        <dbReference type="ChEBI" id="CHEBI:29035"/>
        <label>2</label>
    </ligand>
</feature>
<keyword evidence="2" id="KW-0479">Metal-binding</keyword>
<reference evidence="4 5" key="1">
    <citation type="journal article" date="2017" name="Int. J. Syst. Evol. Microbiol.">
        <title>Maripseudobacter aurantiacus gen. nov., sp. nov., a novel member of the family Flavobacteriaceae isolated from a sedimentation basin.</title>
        <authorList>
            <person name="Chen C."/>
            <person name="Su Y."/>
            <person name="Tao T."/>
            <person name="Fu G."/>
            <person name="Zhang C."/>
            <person name="Sun C."/>
            <person name="Zhang X."/>
            <person name="Wu M."/>
        </authorList>
    </citation>
    <scope>NUCLEOTIDE SEQUENCE [LARGE SCALE GENOMIC DNA]</scope>
    <source>
        <strain evidence="5">CDA4</strain>
    </source>
</reference>
<evidence type="ECO:0000313" key="5">
    <source>
        <dbReference type="Proteomes" id="UP000308382"/>
    </source>
</evidence>
<proteinExistence type="predicted"/>
<comment type="caution">
    <text evidence="4">The sequence shown here is derived from an EMBL/GenBank/DDBJ whole genome shotgun (WGS) entry which is preliminary data.</text>
</comment>
<dbReference type="GO" id="GO:0046872">
    <property type="term" value="F:metal ion binding"/>
    <property type="evidence" value="ECO:0007669"/>
    <property type="project" value="UniProtKB-KW"/>
</dbReference>
<feature type="binding site" evidence="2">
    <location>
        <position position="161"/>
    </location>
    <ligand>
        <name>Mn(2+)</name>
        <dbReference type="ChEBI" id="CHEBI:29035"/>
        <label>2</label>
    </ligand>
</feature>
<dbReference type="GO" id="GO:0016787">
    <property type="term" value="F:hydrolase activity"/>
    <property type="evidence" value="ECO:0007669"/>
    <property type="project" value="UniProtKB-KW"/>
</dbReference>
<dbReference type="Proteomes" id="UP000308382">
    <property type="component" value="Unassembled WGS sequence"/>
</dbReference>
<sequence length="426" mass="48301">MKIKRFISLVLLLYINSIDTNAQDSIKQKLIDKKNQFHDGLVHLKRDLHQHPELSGKEKRTSKIVQDYLLDLGLEVRTDFGGYSVVGILKGSKEGKKIAWRADMDAALHVFGSNPNAKPKAAHVCGHDIHTTIGLGIANTLSKMKDRMIGTVYFIFQPAEETFKGAKSMIENGLFQEIHPDEIFGLHVFPTEVGTVSSKPNELFAYQRRIKLTFDTTIDQNAFRKFLKELLEGFIRHKANGEPWSLVDLNDPKYGLSNPKTIYNDYFILGSNISTRNGDNTISFECTYYETDSTRLDSISKTITNTILDSEYAKFYIKTSFTAERPTVLNDSKLTEESLTILKGLYGEEKVKTFYGQIPYSNEDFIFYQNEVPGVMFLLGGSNKEKGINALPHTSEFEVDEEVIPLGVNIFSNFLTKRIIINFDKS</sequence>
<dbReference type="InterPro" id="IPR002933">
    <property type="entry name" value="Peptidase_M20"/>
</dbReference>
<organism evidence="4 5">
    <name type="scientific">Maribacter aurantiacus</name>
    <dbReference type="NCBI Taxonomy" id="1882343"/>
    <lineage>
        <taxon>Bacteria</taxon>
        <taxon>Pseudomonadati</taxon>
        <taxon>Bacteroidota</taxon>
        <taxon>Flavobacteriia</taxon>
        <taxon>Flavobacteriales</taxon>
        <taxon>Flavobacteriaceae</taxon>
        <taxon>Maribacter</taxon>
    </lineage>
</organism>
<evidence type="ECO:0000313" key="4">
    <source>
        <dbReference type="EMBL" id="TLF45294.1"/>
    </source>
</evidence>
<dbReference type="PIRSF" id="PIRSF005962">
    <property type="entry name" value="Pept_M20D_amidohydro"/>
    <property type="match status" value="1"/>
</dbReference>
<dbReference type="Gene3D" id="3.30.70.360">
    <property type="match status" value="1"/>
</dbReference>
<evidence type="ECO:0000256" key="3">
    <source>
        <dbReference type="SAM" id="SignalP"/>
    </source>
</evidence>
<keyword evidence="5" id="KW-1185">Reference proteome</keyword>
<accession>A0A5R8M6V3</accession>
<gene>
    <name evidence="4" type="ORF">FEK29_07875</name>
</gene>
<evidence type="ECO:0000256" key="2">
    <source>
        <dbReference type="PIRSR" id="PIRSR005962-1"/>
    </source>
</evidence>
<dbReference type="Gene3D" id="3.40.630.10">
    <property type="entry name" value="Zn peptidases"/>
    <property type="match status" value="1"/>
</dbReference>
<feature type="signal peptide" evidence="3">
    <location>
        <begin position="1"/>
        <end position="22"/>
    </location>
</feature>
<comment type="cofactor">
    <cofactor evidence="2">
        <name>Mn(2+)</name>
        <dbReference type="ChEBI" id="CHEBI:29035"/>
    </cofactor>
    <text evidence="2">The Mn(2+) ion enhances activity.</text>
</comment>
<dbReference type="OrthoDB" id="9776731at2"/>
<dbReference type="InterPro" id="IPR017439">
    <property type="entry name" value="Amidohydrolase"/>
</dbReference>
<dbReference type="AlphaFoldDB" id="A0A5R8M6V3"/>
<keyword evidence="2" id="KW-0464">Manganese</keyword>